<comment type="caution">
    <text evidence="1">The sequence shown here is derived from an EMBL/GenBank/DDBJ whole genome shotgun (WGS) entry which is preliminary data.</text>
</comment>
<accession>A0AAW1P8N1</accession>
<keyword evidence="2" id="KW-1185">Reference proteome</keyword>
<dbReference type="EMBL" id="JALJOR010000017">
    <property type="protein sequence ID" value="KAK9804703.1"/>
    <property type="molecule type" value="Genomic_DNA"/>
</dbReference>
<evidence type="ECO:0000313" key="2">
    <source>
        <dbReference type="Proteomes" id="UP001489004"/>
    </source>
</evidence>
<gene>
    <name evidence="1" type="ORF">WJX72_000816</name>
</gene>
<dbReference type="AlphaFoldDB" id="A0AAW1P8N1"/>
<dbReference type="Proteomes" id="UP001489004">
    <property type="component" value="Unassembled WGS sequence"/>
</dbReference>
<evidence type="ECO:0000313" key="1">
    <source>
        <dbReference type="EMBL" id="KAK9804703.1"/>
    </source>
</evidence>
<name>A0AAW1P8N1_9CHLO</name>
<sequence>MAAWLAHEVELTVAEVVSEGRRLIGTGASSPVLAPPIAQEELAACLDKLTGLAKQAWEDSTKAEAVVQRLCRPAVMAPWVSFLRSLACDELLQRIQARPLNAKVIGQHPVLCRVMLLLFPDFCKPDVVSMELAEATSALFYQEGGLSFVVFEVEIFREEVRLQKLVDVAVAAGLAAGHRESYVSMEAPVLIWAVLCHAFTRPDLALLVGHELIQQASAVYLWSRPDSPLIKVLRLWWLELPKYEPRSPAEPLPIASDWPDGHPHTPELLLALLRAIAKASNWQPSDTEPEEPWPLQSCDFQPAMQSGRAKVLAGSMQCLAELLLHKPSMMEVMLETDLEVPVDTIHRPTLELVTQAGGPRLMDALLCFAFRDLQRGADPRWRQHAAETVRFLAFLCKEMPEWLALLASLRKVLHILGPGMICHVSVWLLPKLLKVVSNPDFEAVPTQAVLDLAVLAAPVLNIDSCQERASVSLAVVHQVFATCARFLKSSMYQGLEVAARQCYNTAARSAASRTKKESRRPCRKALTWQPGYGKNAVGALEHHHAAHDRERCQRVLIHRFGFHAPQQLI</sequence>
<organism evidence="1 2">
    <name type="scientific">[Myrmecia] bisecta</name>
    <dbReference type="NCBI Taxonomy" id="41462"/>
    <lineage>
        <taxon>Eukaryota</taxon>
        <taxon>Viridiplantae</taxon>
        <taxon>Chlorophyta</taxon>
        <taxon>core chlorophytes</taxon>
        <taxon>Trebouxiophyceae</taxon>
        <taxon>Trebouxiales</taxon>
        <taxon>Trebouxiaceae</taxon>
        <taxon>Myrmecia</taxon>
    </lineage>
</organism>
<reference evidence="1 2" key="1">
    <citation type="journal article" date="2024" name="Nat. Commun.">
        <title>Phylogenomics reveals the evolutionary origins of lichenization in chlorophyte algae.</title>
        <authorList>
            <person name="Puginier C."/>
            <person name="Libourel C."/>
            <person name="Otte J."/>
            <person name="Skaloud P."/>
            <person name="Haon M."/>
            <person name="Grisel S."/>
            <person name="Petersen M."/>
            <person name="Berrin J.G."/>
            <person name="Delaux P.M."/>
            <person name="Dal Grande F."/>
            <person name="Keller J."/>
        </authorList>
    </citation>
    <scope>NUCLEOTIDE SEQUENCE [LARGE SCALE GENOMIC DNA]</scope>
    <source>
        <strain evidence="1 2">SAG 2043</strain>
    </source>
</reference>
<proteinExistence type="predicted"/>
<protein>
    <submittedName>
        <fullName evidence="1">Uncharacterized protein</fullName>
    </submittedName>
</protein>